<feature type="compositionally biased region" description="Basic and acidic residues" evidence="1">
    <location>
        <begin position="78"/>
        <end position="95"/>
    </location>
</feature>
<accession>A0AAV4T7X7</accession>
<dbReference type="Proteomes" id="UP001054945">
    <property type="component" value="Unassembled WGS sequence"/>
</dbReference>
<proteinExistence type="predicted"/>
<feature type="region of interest" description="Disordered" evidence="1">
    <location>
        <begin position="78"/>
        <end position="97"/>
    </location>
</feature>
<protein>
    <submittedName>
        <fullName evidence="2">Gag-Pol polyprotein</fullName>
    </submittedName>
</protein>
<evidence type="ECO:0000256" key="1">
    <source>
        <dbReference type="SAM" id="MobiDB-lite"/>
    </source>
</evidence>
<reference evidence="2 3" key="1">
    <citation type="submission" date="2021-06" db="EMBL/GenBank/DDBJ databases">
        <title>Caerostris extrusa draft genome.</title>
        <authorList>
            <person name="Kono N."/>
            <person name="Arakawa K."/>
        </authorList>
    </citation>
    <scope>NUCLEOTIDE SEQUENCE [LARGE SCALE GENOMIC DNA]</scope>
</reference>
<gene>
    <name evidence="2" type="primary">pol_706</name>
    <name evidence="2" type="ORF">CEXT_618931</name>
</gene>
<evidence type="ECO:0000313" key="2">
    <source>
        <dbReference type="EMBL" id="GIY40812.1"/>
    </source>
</evidence>
<dbReference type="AlphaFoldDB" id="A0AAV4T7X7"/>
<dbReference type="EMBL" id="BPLR01010667">
    <property type="protein sequence ID" value="GIY40812.1"/>
    <property type="molecule type" value="Genomic_DNA"/>
</dbReference>
<evidence type="ECO:0000313" key="3">
    <source>
        <dbReference type="Proteomes" id="UP001054945"/>
    </source>
</evidence>
<keyword evidence="3" id="KW-1185">Reference proteome</keyword>
<name>A0AAV4T7X7_CAEEX</name>
<sequence>MQRTKQLSKFCYSICSEYIKVSCNEPNSFLNFEKEPRTINDITNDIRSIIYNDNSIPEMTPNLKRFEKFSTQIRENIEKQQDKRKEYDDQHRKPAPEFNLGDRLLDCLFHQ</sequence>
<comment type="caution">
    <text evidence="2">The sequence shown here is derived from an EMBL/GenBank/DDBJ whole genome shotgun (WGS) entry which is preliminary data.</text>
</comment>
<organism evidence="2 3">
    <name type="scientific">Caerostris extrusa</name>
    <name type="common">Bark spider</name>
    <name type="synonym">Caerostris bankana</name>
    <dbReference type="NCBI Taxonomy" id="172846"/>
    <lineage>
        <taxon>Eukaryota</taxon>
        <taxon>Metazoa</taxon>
        <taxon>Ecdysozoa</taxon>
        <taxon>Arthropoda</taxon>
        <taxon>Chelicerata</taxon>
        <taxon>Arachnida</taxon>
        <taxon>Araneae</taxon>
        <taxon>Araneomorphae</taxon>
        <taxon>Entelegynae</taxon>
        <taxon>Araneoidea</taxon>
        <taxon>Araneidae</taxon>
        <taxon>Caerostris</taxon>
    </lineage>
</organism>